<keyword evidence="2" id="KW-1185">Reference proteome</keyword>
<organism evidence="1 2">
    <name type="scientific">Mycoavidus cysteinexigens</name>
    <dbReference type="NCBI Taxonomy" id="1553431"/>
    <lineage>
        <taxon>Bacteria</taxon>
        <taxon>Pseudomonadati</taxon>
        <taxon>Pseudomonadota</taxon>
        <taxon>Betaproteobacteria</taxon>
        <taxon>Burkholderiales</taxon>
        <taxon>Burkholderiaceae</taxon>
        <taxon>Mycoavidus</taxon>
    </lineage>
</organism>
<dbReference type="PANTHER" id="PTHR38133">
    <property type="entry name" value="SLR1429 PROTEIN"/>
    <property type="match status" value="1"/>
</dbReference>
<dbReference type="EMBL" id="AP018150">
    <property type="protein sequence ID" value="BBE09058.1"/>
    <property type="molecule type" value="Genomic_DNA"/>
</dbReference>
<dbReference type="RefSeq" id="WP_045362607.1">
    <property type="nucleotide sequence ID" value="NZ_AP018150.1"/>
</dbReference>
<sequence length="360" mass="39855">MSFYEGGWAPYVSVAERRAKAQRKLKSLEKKGRVCQPVTIEGRAIARTFWGKKWGDNLETYSDYASRLPRGRSYVRHGSVVDLKIKAGKITALVFGSEMYTVNIRVDALEAELWQSILRECAGQVASLVELLQGRLSNSVMEVVTRHGAGLFPLPQQIDFDCSCYDSASMCKHIAATLYGVGARLDSQPELLFVLRHVDPLELIRQAGNVALTDAQLEPHQQLDTSDLSALFGIELNESPVTISSSSLAAKAPAVTAKRSGKPARSLDPKVVTNKVTPVQPEPAKKKMTTLRQKSAKTVTPSGLMVRGIPRHMQQSWLKSGILLHTDERGVYRTTKHTERRIEDYLNYKKHTARAGPNSG</sequence>
<dbReference type="GO" id="GO:0008270">
    <property type="term" value="F:zinc ion binding"/>
    <property type="evidence" value="ECO:0007669"/>
    <property type="project" value="InterPro"/>
</dbReference>
<dbReference type="InterPro" id="IPR007527">
    <property type="entry name" value="Znf_SWIM"/>
</dbReference>
<proteinExistence type="predicted"/>
<name>A0A2Z6EUG2_9BURK</name>
<protein>
    <submittedName>
        <fullName evidence="1">Zinc finger, SWIM domain protein</fullName>
    </submittedName>
</protein>
<dbReference type="Proteomes" id="UP000282597">
    <property type="component" value="Chromosome"/>
</dbReference>
<dbReference type="PANTHER" id="PTHR38133:SF1">
    <property type="entry name" value="SLR1429 PROTEIN"/>
    <property type="match status" value="1"/>
</dbReference>
<dbReference type="PROSITE" id="PS50966">
    <property type="entry name" value="ZF_SWIM"/>
    <property type="match status" value="1"/>
</dbReference>
<gene>
    <name evidence="1" type="ORF">MCB1EB_0897</name>
</gene>
<dbReference type="KEGG" id="mcys:MCB1EB_0897"/>
<evidence type="ECO:0000313" key="1">
    <source>
        <dbReference type="EMBL" id="BBE09058.1"/>
    </source>
</evidence>
<accession>A0A2Z6EUG2</accession>
<dbReference type="AlphaFoldDB" id="A0A2Z6EUG2"/>
<reference evidence="1 2" key="1">
    <citation type="journal article" date="2018" name="Microbes Environ.">
        <title>Comparative Genomic Insights into Endofungal Lifestyles of Two Bacterial Endosymbionts, Mycoavidus cysteinexigens and Burkholderia rhizoxinica.</title>
        <authorList>
            <person name="Sharmin D."/>
            <person name="Guo Y."/>
            <person name="Nishizawa T."/>
            <person name="Ohshima S."/>
            <person name="Sato Y."/>
            <person name="Takashima Y."/>
            <person name="Narisawa K."/>
            <person name="Ohta H."/>
        </authorList>
    </citation>
    <scope>NUCLEOTIDE SEQUENCE [LARGE SCALE GENOMIC DNA]</scope>
    <source>
        <strain evidence="1 2">B1-EB</strain>
    </source>
</reference>
<evidence type="ECO:0000313" key="2">
    <source>
        <dbReference type="Proteomes" id="UP000282597"/>
    </source>
</evidence>